<reference evidence="1" key="1">
    <citation type="journal article" date="2023" name="Plant J.">
        <title>The genome of the king protea, Protea cynaroides.</title>
        <authorList>
            <person name="Chang J."/>
            <person name="Duong T.A."/>
            <person name="Schoeman C."/>
            <person name="Ma X."/>
            <person name="Roodt D."/>
            <person name="Barker N."/>
            <person name="Li Z."/>
            <person name="Van de Peer Y."/>
            <person name="Mizrachi E."/>
        </authorList>
    </citation>
    <scope>NUCLEOTIDE SEQUENCE</scope>
    <source>
        <tissue evidence="1">Young leaves</tissue>
    </source>
</reference>
<evidence type="ECO:0000313" key="2">
    <source>
        <dbReference type="Proteomes" id="UP001141806"/>
    </source>
</evidence>
<dbReference type="Proteomes" id="UP001141806">
    <property type="component" value="Unassembled WGS sequence"/>
</dbReference>
<keyword evidence="2" id="KW-1185">Reference proteome</keyword>
<protein>
    <submittedName>
        <fullName evidence="1">Uncharacterized protein</fullName>
    </submittedName>
</protein>
<dbReference type="AlphaFoldDB" id="A0A9Q0JT44"/>
<accession>A0A9Q0JT44</accession>
<comment type="caution">
    <text evidence="1">The sequence shown here is derived from an EMBL/GenBank/DDBJ whole genome shotgun (WGS) entry which is preliminary data.</text>
</comment>
<name>A0A9Q0JT44_9MAGN</name>
<gene>
    <name evidence="1" type="ORF">NE237_019504</name>
</gene>
<organism evidence="1 2">
    <name type="scientific">Protea cynaroides</name>
    <dbReference type="NCBI Taxonomy" id="273540"/>
    <lineage>
        <taxon>Eukaryota</taxon>
        <taxon>Viridiplantae</taxon>
        <taxon>Streptophyta</taxon>
        <taxon>Embryophyta</taxon>
        <taxon>Tracheophyta</taxon>
        <taxon>Spermatophyta</taxon>
        <taxon>Magnoliopsida</taxon>
        <taxon>Proteales</taxon>
        <taxon>Proteaceae</taxon>
        <taxon>Protea</taxon>
    </lineage>
</organism>
<proteinExistence type="predicted"/>
<sequence length="180" mass="20645">MEGTPPRASGSLEAEFTQILADFGRQLQEPNPAAQGPSNERGVEINQDALWEEFLKREQALRLATIKEGLKLWDPLQFKLEELFRERGGRLPAAIKRIEIAERLIDRRLKFIGANPSPEALREILSDLHARGRRSPFFREACNIERELSQYNRNELSVASTNSKSLSTKEMHRRSFIGFQ</sequence>
<evidence type="ECO:0000313" key="1">
    <source>
        <dbReference type="EMBL" id="KAJ4946662.1"/>
    </source>
</evidence>
<dbReference type="EMBL" id="JAMYWD010000956">
    <property type="protein sequence ID" value="KAJ4946662.1"/>
    <property type="molecule type" value="Genomic_DNA"/>
</dbReference>